<dbReference type="Gene3D" id="2.40.10.10">
    <property type="entry name" value="Trypsin-like serine proteases"/>
    <property type="match status" value="1"/>
</dbReference>
<feature type="domain" description="Peptidase S1" evidence="5">
    <location>
        <begin position="89"/>
        <end position="323"/>
    </location>
</feature>
<dbReference type="PROSITE" id="PS50240">
    <property type="entry name" value="TRYPSIN_DOM"/>
    <property type="match status" value="1"/>
</dbReference>
<dbReference type="InterPro" id="IPR033116">
    <property type="entry name" value="TRYPSIN_SER"/>
</dbReference>
<reference evidence="6" key="2">
    <citation type="submission" date="2025-05" db="UniProtKB">
        <authorList>
            <consortium name="EnsemblMetazoa"/>
        </authorList>
    </citation>
    <scope>IDENTIFICATION</scope>
    <source>
        <strain evidence="6">Foshan</strain>
    </source>
</reference>
<evidence type="ECO:0000313" key="7">
    <source>
        <dbReference type="Proteomes" id="UP000069940"/>
    </source>
</evidence>
<feature type="chain" id="PRO_5045231772" description="Peptidase S1 domain-containing protein" evidence="4">
    <location>
        <begin position="29"/>
        <end position="330"/>
    </location>
</feature>
<protein>
    <recommendedName>
        <fullName evidence="5">Peptidase S1 domain-containing protein</fullName>
    </recommendedName>
</protein>
<keyword evidence="1" id="KW-1015">Disulfide bond</keyword>
<dbReference type="InterPro" id="IPR018114">
    <property type="entry name" value="TRYPSIN_HIS"/>
</dbReference>
<evidence type="ECO:0000256" key="4">
    <source>
        <dbReference type="SAM" id="SignalP"/>
    </source>
</evidence>
<evidence type="ECO:0000256" key="1">
    <source>
        <dbReference type="ARBA" id="ARBA00023157"/>
    </source>
</evidence>
<name>A0ABM1Z6D6_AEDAL</name>
<dbReference type="GeneID" id="134285492"/>
<dbReference type="Proteomes" id="UP000069940">
    <property type="component" value="Unassembled WGS sequence"/>
</dbReference>
<feature type="signal peptide" evidence="4">
    <location>
        <begin position="1"/>
        <end position="28"/>
    </location>
</feature>
<keyword evidence="7" id="KW-1185">Reference proteome</keyword>
<dbReference type="SMART" id="SM00020">
    <property type="entry name" value="Tryp_SPc"/>
    <property type="match status" value="1"/>
</dbReference>
<dbReference type="PROSITE" id="PS00134">
    <property type="entry name" value="TRYPSIN_HIS"/>
    <property type="match status" value="1"/>
</dbReference>
<dbReference type="InterPro" id="IPR001254">
    <property type="entry name" value="Trypsin_dom"/>
</dbReference>
<reference evidence="7" key="1">
    <citation type="journal article" date="2015" name="Proc. Natl. Acad. Sci. U.S.A.">
        <title>Genome sequence of the Asian Tiger mosquito, Aedes albopictus, reveals insights into its biology, genetics, and evolution.</title>
        <authorList>
            <person name="Chen X.G."/>
            <person name="Jiang X."/>
            <person name="Gu J."/>
            <person name="Xu M."/>
            <person name="Wu Y."/>
            <person name="Deng Y."/>
            <person name="Zhang C."/>
            <person name="Bonizzoni M."/>
            <person name="Dermauw W."/>
            <person name="Vontas J."/>
            <person name="Armbruster P."/>
            <person name="Huang X."/>
            <person name="Yang Y."/>
            <person name="Zhang H."/>
            <person name="He W."/>
            <person name="Peng H."/>
            <person name="Liu Y."/>
            <person name="Wu K."/>
            <person name="Chen J."/>
            <person name="Lirakis M."/>
            <person name="Topalis P."/>
            <person name="Van Leeuwen T."/>
            <person name="Hall A.B."/>
            <person name="Jiang X."/>
            <person name="Thorpe C."/>
            <person name="Mueller R.L."/>
            <person name="Sun C."/>
            <person name="Waterhouse R.M."/>
            <person name="Yan G."/>
            <person name="Tu Z.J."/>
            <person name="Fang X."/>
            <person name="James A.A."/>
        </authorList>
    </citation>
    <scope>NUCLEOTIDE SEQUENCE [LARGE SCALE GENOMIC DNA]</scope>
    <source>
        <strain evidence="7">Foshan</strain>
    </source>
</reference>
<dbReference type="PANTHER" id="PTHR24252:SF7">
    <property type="entry name" value="HYALIN"/>
    <property type="match status" value="1"/>
</dbReference>
<keyword evidence="4" id="KW-0732">Signal</keyword>
<dbReference type="PANTHER" id="PTHR24252">
    <property type="entry name" value="ACROSIN-RELATED"/>
    <property type="match status" value="1"/>
</dbReference>
<keyword evidence="3" id="KW-0645">Protease</keyword>
<proteinExistence type="inferred from homology"/>
<dbReference type="InterPro" id="IPR043504">
    <property type="entry name" value="Peptidase_S1_PA_chymotrypsin"/>
</dbReference>
<keyword evidence="3" id="KW-0378">Hydrolase</keyword>
<evidence type="ECO:0000256" key="3">
    <source>
        <dbReference type="RuleBase" id="RU363034"/>
    </source>
</evidence>
<dbReference type="InterPro" id="IPR001314">
    <property type="entry name" value="Peptidase_S1A"/>
</dbReference>
<keyword evidence="3" id="KW-0720">Serine protease</keyword>
<dbReference type="PROSITE" id="PS00135">
    <property type="entry name" value="TRYPSIN_SER"/>
    <property type="match status" value="1"/>
</dbReference>
<evidence type="ECO:0000256" key="2">
    <source>
        <dbReference type="ARBA" id="ARBA00024195"/>
    </source>
</evidence>
<evidence type="ECO:0000313" key="6">
    <source>
        <dbReference type="EnsemblMetazoa" id="AALFPA23_015489.P22518"/>
    </source>
</evidence>
<sequence length="330" mass="36620">MKCLVPSCGCFFSVVIVFLLASVLTAEAKLAAHGKYQMMAAPNKNTDERSFMDNVKMVFGRGSNKPPAHDTPSSSCSCRCGERNDASRIVGGQPTGINEFPWMARLSYFNRFYCGGMLINDRYVLTAAHCVKGFMWFMIKVTFGEHNRCDDTVRPETRFVLRAIAQKFSFLNFDNDIALLRLNDRVPITDFIRPICLPTDPAKTYVGTNGLATGWGTLKEDGKPSCILQEVEVPVISNDVCSSETNYTSSMITDNMMCAGYLGVGKKDSCQGDSGGPLVAERPDKRYELIGVVSWGNGCARPYYPGVYTRVTQYLDWIKENSNDGCFCNE</sequence>
<accession>A0ABM1Z6D6</accession>
<evidence type="ECO:0000259" key="5">
    <source>
        <dbReference type="PROSITE" id="PS50240"/>
    </source>
</evidence>
<comment type="similarity">
    <text evidence="2">Belongs to the peptidase S1 family. CLIP subfamily.</text>
</comment>
<dbReference type="SUPFAM" id="SSF50494">
    <property type="entry name" value="Trypsin-like serine proteases"/>
    <property type="match status" value="1"/>
</dbReference>
<dbReference type="EnsemblMetazoa" id="AALFPA23_015489.R22518">
    <property type="protein sequence ID" value="AALFPA23_015489.P22518"/>
    <property type="gene ID" value="AALFPA23_015489"/>
</dbReference>
<dbReference type="RefSeq" id="XP_062702298.1">
    <property type="nucleotide sequence ID" value="XM_062846314.1"/>
</dbReference>
<dbReference type="CDD" id="cd00190">
    <property type="entry name" value="Tryp_SPc"/>
    <property type="match status" value="1"/>
</dbReference>
<dbReference type="PRINTS" id="PR00722">
    <property type="entry name" value="CHYMOTRYPSIN"/>
</dbReference>
<dbReference type="InterPro" id="IPR009003">
    <property type="entry name" value="Peptidase_S1_PA"/>
</dbReference>
<organism evidence="6 7">
    <name type="scientific">Aedes albopictus</name>
    <name type="common">Asian tiger mosquito</name>
    <name type="synonym">Stegomyia albopicta</name>
    <dbReference type="NCBI Taxonomy" id="7160"/>
    <lineage>
        <taxon>Eukaryota</taxon>
        <taxon>Metazoa</taxon>
        <taxon>Ecdysozoa</taxon>
        <taxon>Arthropoda</taxon>
        <taxon>Hexapoda</taxon>
        <taxon>Insecta</taxon>
        <taxon>Pterygota</taxon>
        <taxon>Neoptera</taxon>
        <taxon>Endopterygota</taxon>
        <taxon>Diptera</taxon>
        <taxon>Nematocera</taxon>
        <taxon>Culicoidea</taxon>
        <taxon>Culicidae</taxon>
        <taxon>Culicinae</taxon>
        <taxon>Aedini</taxon>
        <taxon>Aedes</taxon>
        <taxon>Stegomyia</taxon>
    </lineage>
</organism>
<dbReference type="Pfam" id="PF00089">
    <property type="entry name" value="Trypsin"/>
    <property type="match status" value="1"/>
</dbReference>